<name>A0A839SSC3_9PROT</name>
<protein>
    <recommendedName>
        <fullName evidence="4">Aspartate/glutamate leucyltransferase</fullName>
        <ecNumber evidence="4">2.3.2.29</ecNumber>
    </recommendedName>
</protein>
<dbReference type="PANTHER" id="PTHR21367">
    <property type="entry name" value="ARGININE-TRNA-PROTEIN TRANSFERASE 1"/>
    <property type="match status" value="1"/>
</dbReference>
<feature type="domain" description="N-end rule aminoacyl transferase C-terminal" evidence="6">
    <location>
        <begin position="113"/>
        <end position="235"/>
    </location>
</feature>
<reference evidence="7 8" key="1">
    <citation type="submission" date="2020-08" db="EMBL/GenBank/DDBJ databases">
        <title>Genomic Encyclopedia of Type Strains, Phase III (KMG-III): the genomes of soil and plant-associated and newly described type strains.</title>
        <authorList>
            <person name="Whitman W."/>
        </authorList>
    </citation>
    <scope>NUCLEOTIDE SEQUENCE [LARGE SCALE GENOMIC DNA]</scope>
    <source>
        <strain evidence="7 8">CECT 8803</strain>
    </source>
</reference>
<comment type="catalytic activity">
    <reaction evidence="4">
        <text>N-terminal L-glutamyl-[protein] + L-leucyl-tRNA(Leu) = N-terminal L-leucyl-L-glutamyl-[protein] + tRNA(Leu) + H(+)</text>
        <dbReference type="Rhea" id="RHEA:50412"/>
        <dbReference type="Rhea" id="RHEA-COMP:9613"/>
        <dbReference type="Rhea" id="RHEA-COMP:9622"/>
        <dbReference type="Rhea" id="RHEA-COMP:12664"/>
        <dbReference type="Rhea" id="RHEA-COMP:12668"/>
        <dbReference type="ChEBI" id="CHEBI:15378"/>
        <dbReference type="ChEBI" id="CHEBI:64721"/>
        <dbReference type="ChEBI" id="CHEBI:78442"/>
        <dbReference type="ChEBI" id="CHEBI:78494"/>
        <dbReference type="ChEBI" id="CHEBI:133041"/>
        <dbReference type="EC" id="2.3.2.29"/>
    </reaction>
</comment>
<dbReference type="EMBL" id="JACHXA010000005">
    <property type="protein sequence ID" value="MBB3065701.1"/>
    <property type="molecule type" value="Genomic_DNA"/>
</dbReference>
<keyword evidence="3 4" id="KW-0012">Acyltransferase</keyword>
<keyword evidence="1 4" id="KW-0963">Cytoplasm</keyword>
<dbReference type="InterPro" id="IPR007472">
    <property type="entry name" value="N-end_Aminoacyl_Trfase_C"/>
</dbReference>
<dbReference type="InterPro" id="IPR016181">
    <property type="entry name" value="Acyl_CoA_acyltransferase"/>
</dbReference>
<dbReference type="NCBIfam" id="NF002342">
    <property type="entry name" value="PRK01305.1-3"/>
    <property type="match status" value="1"/>
</dbReference>
<comment type="similarity">
    <text evidence="4">Belongs to the R-transferase family. Bpt subfamily.</text>
</comment>
<dbReference type="Pfam" id="PF04377">
    <property type="entry name" value="ATE_C"/>
    <property type="match status" value="1"/>
</dbReference>
<comment type="function">
    <text evidence="4">Functions in the N-end rule pathway of protein degradation where it conjugates Leu from its aminoacyl-tRNA to the N-termini of proteins containing an N-terminal aspartate or glutamate.</text>
</comment>
<comment type="catalytic activity">
    <reaction evidence="4">
        <text>N-terminal L-aspartyl-[protein] + L-leucyl-tRNA(Leu) = N-terminal L-leucyl-L-aspartyl-[protein] + tRNA(Leu) + H(+)</text>
        <dbReference type="Rhea" id="RHEA:50420"/>
        <dbReference type="Rhea" id="RHEA-COMP:9613"/>
        <dbReference type="Rhea" id="RHEA-COMP:9622"/>
        <dbReference type="Rhea" id="RHEA-COMP:12669"/>
        <dbReference type="Rhea" id="RHEA-COMP:12674"/>
        <dbReference type="ChEBI" id="CHEBI:15378"/>
        <dbReference type="ChEBI" id="CHEBI:64720"/>
        <dbReference type="ChEBI" id="CHEBI:78442"/>
        <dbReference type="ChEBI" id="CHEBI:78494"/>
        <dbReference type="ChEBI" id="CHEBI:133042"/>
        <dbReference type="EC" id="2.3.2.29"/>
    </reaction>
</comment>
<sequence>MAGPDRLSGTQRIQPLHILTETPCPYLPGRMERKVLTVLEPTAATTELYSELSRAGFRRSQRYVYRPACRNCDACRPVRIDALGFAPTRSQKRIMGRNRDLKTTLVLPASTAEHFALFRRYLDSRHDDGEMSGMTASDYRNMVEDTPVNTQIAEFRTSSGKLLACLLFDWLQDGPSLVYSFFEPDEERRSLGTQAVLWALSEARTRHLPFVYLGYWIPECRKMAYKDRFQPLQELRGGQWRQTKPPRD</sequence>
<accession>A0A839SSC3</accession>
<feature type="domain" description="N-end aminoacyl transferase N-terminal" evidence="5">
    <location>
        <begin position="23"/>
        <end position="93"/>
    </location>
</feature>
<dbReference type="NCBIfam" id="NF002341">
    <property type="entry name" value="PRK01305.1-1"/>
    <property type="match status" value="1"/>
</dbReference>
<dbReference type="InterPro" id="IPR017138">
    <property type="entry name" value="Asp_Glu_LeuTrfase"/>
</dbReference>
<dbReference type="Proteomes" id="UP000581135">
    <property type="component" value="Unassembled WGS sequence"/>
</dbReference>
<dbReference type="RefSeq" id="WP_183416533.1">
    <property type="nucleotide sequence ID" value="NZ_JACHXA010000005.1"/>
</dbReference>
<comment type="subcellular location">
    <subcellularLocation>
        <location evidence="4">Cytoplasm</location>
    </subcellularLocation>
</comment>
<dbReference type="PANTHER" id="PTHR21367:SF1">
    <property type="entry name" value="ARGINYL-TRNA--PROTEIN TRANSFERASE 1"/>
    <property type="match status" value="1"/>
</dbReference>
<dbReference type="AlphaFoldDB" id="A0A839SSC3"/>
<dbReference type="GO" id="GO:0004057">
    <property type="term" value="F:arginyl-tRNA--protein transferase activity"/>
    <property type="evidence" value="ECO:0007669"/>
    <property type="project" value="InterPro"/>
</dbReference>
<evidence type="ECO:0000259" key="5">
    <source>
        <dbReference type="Pfam" id="PF04376"/>
    </source>
</evidence>
<evidence type="ECO:0000313" key="8">
    <source>
        <dbReference type="Proteomes" id="UP000581135"/>
    </source>
</evidence>
<gene>
    <name evidence="4" type="primary">bpt</name>
    <name evidence="7" type="ORF">FHR98_001997</name>
</gene>
<keyword evidence="2 4" id="KW-0808">Transferase</keyword>
<evidence type="ECO:0000259" key="6">
    <source>
        <dbReference type="Pfam" id="PF04377"/>
    </source>
</evidence>
<evidence type="ECO:0000313" key="7">
    <source>
        <dbReference type="EMBL" id="MBB3065701.1"/>
    </source>
</evidence>
<dbReference type="NCBIfam" id="NF002346">
    <property type="entry name" value="PRK01305.2-3"/>
    <property type="match status" value="1"/>
</dbReference>
<evidence type="ECO:0000256" key="3">
    <source>
        <dbReference type="ARBA" id="ARBA00023315"/>
    </source>
</evidence>
<evidence type="ECO:0000256" key="2">
    <source>
        <dbReference type="ARBA" id="ARBA00022679"/>
    </source>
</evidence>
<dbReference type="Pfam" id="PF04376">
    <property type="entry name" value="ATE_N"/>
    <property type="match status" value="1"/>
</dbReference>
<dbReference type="EC" id="2.3.2.29" evidence="4"/>
<dbReference type="GO" id="GO:0005737">
    <property type="term" value="C:cytoplasm"/>
    <property type="evidence" value="ECO:0007669"/>
    <property type="project" value="UniProtKB-SubCell"/>
</dbReference>
<dbReference type="GO" id="GO:0008914">
    <property type="term" value="F:leucyl-tRNA--protein transferase activity"/>
    <property type="evidence" value="ECO:0007669"/>
    <property type="project" value="UniProtKB-UniRule"/>
</dbReference>
<dbReference type="InterPro" id="IPR007471">
    <property type="entry name" value="N-end_Aminoacyl_Trfase_N"/>
</dbReference>
<dbReference type="NCBIfam" id="NF002343">
    <property type="entry name" value="PRK01305.1-4"/>
    <property type="match status" value="1"/>
</dbReference>
<evidence type="ECO:0000256" key="1">
    <source>
        <dbReference type="ARBA" id="ARBA00022490"/>
    </source>
</evidence>
<evidence type="ECO:0000256" key="4">
    <source>
        <dbReference type="HAMAP-Rule" id="MF_00689"/>
    </source>
</evidence>
<comment type="caution">
    <text evidence="7">The sequence shown here is derived from an EMBL/GenBank/DDBJ whole genome shotgun (WGS) entry which is preliminary data.</text>
</comment>
<dbReference type="SUPFAM" id="SSF55729">
    <property type="entry name" value="Acyl-CoA N-acyltransferases (Nat)"/>
    <property type="match status" value="1"/>
</dbReference>
<proteinExistence type="inferred from homology"/>
<dbReference type="InterPro" id="IPR030700">
    <property type="entry name" value="N-end_Aminoacyl_Trfase"/>
</dbReference>
<keyword evidence="8" id="KW-1185">Reference proteome</keyword>
<dbReference type="HAMAP" id="MF_00689">
    <property type="entry name" value="Bpt"/>
    <property type="match status" value="1"/>
</dbReference>
<dbReference type="GO" id="GO:0071596">
    <property type="term" value="P:ubiquitin-dependent protein catabolic process via the N-end rule pathway"/>
    <property type="evidence" value="ECO:0007669"/>
    <property type="project" value="InterPro"/>
</dbReference>
<dbReference type="PIRSF" id="PIRSF037208">
    <property type="entry name" value="ATE_pro_prd"/>
    <property type="match status" value="1"/>
</dbReference>
<organism evidence="7 8">
    <name type="scientific">Limibacillus halophilus</name>
    <dbReference type="NCBI Taxonomy" id="1579333"/>
    <lineage>
        <taxon>Bacteria</taxon>
        <taxon>Pseudomonadati</taxon>
        <taxon>Pseudomonadota</taxon>
        <taxon>Alphaproteobacteria</taxon>
        <taxon>Rhodospirillales</taxon>
        <taxon>Rhodovibrionaceae</taxon>
        <taxon>Limibacillus</taxon>
    </lineage>
</organism>